<dbReference type="Gene3D" id="3.30.590.10">
    <property type="entry name" value="Glutamine synthetase/guanido kinase, catalytic domain"/>
    <property type="match status" value="1"/>
</dbReference>
<evidence type="ECO:0000313" key="3">
    <source>
        <dbReference type="EMBL" id="MBZ3882207.1"/>
    </source>
</evidence>
<reference evidence="3" key="1">
    <citation type="submission" date="2020-03" db="EMBL/GenBank/DDBJ databases">
        <title>Studies in the Genomics of Life Span.</title>
        <authorList>
            <person name="Glass D."/>
        </authorList>
    </citation>
    <scope>NUCLEOTIDE SEQUENCE</scope>
    <source>
        <strain evidence="3">SUZIE</strain>
        <tissue evidence="3">Muscle</tissue>
    </source>
</reference>
<dbReference type="Proteomes" id="UP001166674">
    <property type="component" value="Unassembled WGS sequence"/>
</dbReference>
<dbReference type="PANTHER" id="PTHR20852:SF45">
    <property type="entry name" value="GLUTAMINE SYNTHETASE"/>
    <property type="match status" value="1"/>
</dbReference>
<dbReference type="InterPro" id="IPR050292">
    <property type="entry name" value="Glutamine_Synthetase"/>
</dbReference>
<evidence type="ECO:0000256" key="2">
    <source>
        <dbReference type="ARBA" id="ARBA00030668"/>
    </source>
</evidence>
<comment type="caution">
    <text evidence="3">The sequence shown here is derived from an EMBL/GenBank/DDBJ whole genome shotgun (WGS) entry which is preliminary data.</text>
</comment>
<dbReference type="GO" id="GO:0004356">
    <property type="term" value="F:glutamine synthetase activity"/>
    <property type="evidence" value="ECO:0007669"/>
    <property type="project" value="TreeGrafter"/>
</dbReference>
<dbReference type="SUPFAM" id="SSF55931">
    <property type="entry name" value="Glutamine synthetase/guanido kinase"/>
    <property type="match status" value="1"/>
</dbReference>
<dbReference type="InterPro" id="IPR014746">
    <property type="entry name" value="Gln_synth/guanido_kin_cat_dom"/>
</dbReference>
<evidence type="ECO:0000256" key="1">
    <source>
        <dbReference type="ARBA" id="ARBA00021364"/>
    </source>
</evidence>
<dbReference type="AlphaFoldDB" id="A0AA41N2G7"/>
<organism evidence="3 4">
    <name type="scientific">Sciurus carolinensis</name>
    <name type="common">Eastern gray squirrel</name>
    <dbReference type="NCBI Taxonomy" id="30640"/>
    <lineage>
        <taxon>Eukaryota</taxon>
        <taxon>Metazoa</taxon>
        <taxon>Chordata</taxon>
        <taxon>Craniata</taxon>
        <taxon>Vertebrata</taxon>
        <taxon>Euteleostomi</taxon>
        <taxon>Mammalia</taxon>
        <taxon>Eutheria</taxon>
        <taxon>Euarchontoglires</taxon>
        <taxon>Glires</taxon>
        <taxon>Rodentia</taxon>
        <taxon>Sciuromorpha</taxon>
        <taxon>Sciuridae</taxon>
        <taxon>Sciurinae</taxon>
        <taxon>Sciurini</taxon>
        <taxon>Sciurus</taxon>
    </lineage>
</organism>
<proteinExistence type="predicted"/>
<gene>
    <name evidence="3" type="ORF">SUZIE_166795</name>
</gene>
<sequence>MATSASSHFNKDIKQVYMSLSPDKKVQAMYIWIDGTGEGLRCFEVIDTFDPNPIPGNWNGAGCHTGFSTKAMKEENGLKYIEKAIEKLSKRPHPSL</sequence>
<dbReference type="GO" id="GO:0005737">
    <property type="term" value="C:cytoplasm"/>
    <property type="evidence" value="ECO:0007669"/>
    <property type="project" value="TreeGrafter"/>
</dbReference>
<keyword evidence="4" id="KW-1185">Reference proteome</keyword>
<name>A0AA41N2G7_SCICA</name>
<dbReference type="GO" id="GO:0006542">
    <property type="term" value="P:glutamine biosynthetic process"/>
    <property type="evidence" value="ECO:0007669"/>
    <property type="project" value="TreeGrafter"/>
</dbReference>
<dbReference type="EMBL" id="JAATJV010380693">
    <property type="protein sequence ID" value="MBZ3882207.1"/>
    <property type="molecule type" value="Genomic_DNA"/>
</dbReference>
<dbReference type="PANTHER" id="PTHR20852">
    <property type="entry name" value="GLUTAMINE SYNTHETASE"/>
    <property type="match status" value="1"/>
</dbReference>
<evidence type="ECO:0000313" key="4">
    <source>
        <dbReference type="Proteomes" id="UP001166674"/>
    </source>
</evidence>
<accession>A0AA41N2G7</accession>
<protein>
    <recommendedName>
        <fullName evidence="1">Glutamine synthetase</fullName>
    </recommendedName>
    <alternativeName>
        <fullName evidence="2">Glutamate--ammonia ligase</fullName>
    </alternativeName>
</protein>